<reference evidence="12" key="1">
    <citation type="journal article" date="2019" name="Int. J. Syst. Evol. Microbiol.">
        <title>The Global Catalogue of Microorganisms (GCM) 10K type strain sequencing project: providing services to taxonomists for standard genome sequencing and annotation.</title>
        <authorList>
            <consortium name="The Broad Institute Genomics Platform"/>
            <consortium name="The Broad Institute Genome Sequencing Center for Infectious Disease"/>
            <person name="Wu L."/>
            <person name="Ma J."/>
        </authorList>
    </citation>
    <scope>NUCLEOTIDE SEQUENCE [LARGE SCALE GENOMIC DNA]</scope>
    <source>
        <strain evidence="12">JCM 11882</strain>
    </source>
</reference>
<dbReference type="InterPro" id="IPR002347">
    <property type="entry name" value="SDR_fam"/>
</dbReference>
<dbReference type="RefSeq" id="WP_344989422.1">
    <property type="nucleotide sequence ID" value="NZ_BAABCD010000008.1"/>
</dbReference>
<comment type="similarity">
    <text evidence="2 9">Belongs to the short-chain dehydrogenases/reductases (SDR) family.</text>
</comment>
<evidence type="ECO:0000259" key="10">
    <source>
        <dbReference type="SMART" id="SM00822"/>
    </source>
</evidence>
<dbReference type="PIRSF" id="PIRSF000126">
    <property type="entry name" value="11-beta-HSD1"/>
    <property type="match status" value="1"/>
</dbReference>
<keyword evidence="6 11" id="KW-0560">Oxidoreductase</keyword>
<dbReference type="InterPro" id="IPR057326">
    <property type="entry name" value="KR_dom"/>
</dbReference>
<dbReference type="PANTHER" id="PTHR43086">
    <property type="entry name" value="VERY-LONG-CHAIN 3-OXOOACYL-COA REDUCTASE"/>
    <property type="match status" value="1"/>
</dbReference>
<evidence type="ECO:0000256" key="2">
    <source>
        <dbReference type="ARBA" id="ARBA00006484"/>
    </source>
</evidence>
<proteinExistence type="inferred from homology"/>
<dbReference type="PANTHER" id="PTHR43086:SF2">
    <property type="entry name" value="HYDROXYSTEROID DEHYDROGENASE-LIKE PROTEIN 1"/>
    <property type="match status" value="1"/>
</dbReference>
<evidence type="ECO:0000256" key="6">
    <source>
        <dbReference type="ARBA" id="ARBA00023002"/>
    </source>
</evidence>
<dbReference type="SMART" id="SM00822">
    <property type="entry name" value="PKS_KR"/>
    <property type="match status" value="1"/>
</dbReference>
<evidence type="ECO:0000313" key="12">
    <source>
        <dbReference type="Proteomes" id="UP001595836"/>
    </source>
</evidence>
<keyword evidence="3" id="KW-0444">Lipid biosynthesis</keyword>
<gene>
    <name evidence="11" type="primary">cmrA</name>
    <name evidence="11" type="ORF">ACFO7U_10565</name>
</gene>
<evidence type="ECO:0000256" key="9">
    <source>
        <dbReference type="RuleBase" id="RU000363"/>
    </source>
</evidence>
<dbReference type="Pfam" id="PF00106">
    <property type="entry name" value="adh_short"/>
    <property type="match status" value="1"/>
</dbReference>
<dbReference type="Gene3D" id="3.40.50.720">
    <property type="entry name" value="NAD(P)-binding Rossmann-like Domain"/>
    <property type="match status" value="1"/>
</dbReference>
<protein>
    <submittedName>
        <fullName evidence="11">Mycolate reductase</fullName>
        <ecNumber evidence="11">1.1.1.-</ecNumber>
    </submittedName>
</protein>
<evidence type="ECO:0000256" key="4">
    <source>
        <dbReference type="ARBA" id="ARBA00022832"/>
    </source>
</evidence>
<dbReference type="EMBL" id="JBHSHP010000023">
    <property type="protein sequence ID" value="MFC4755220.1"/>
    <property type="molecule type" value="Genomic_DNA"/>
</dbReference>
<dbReference type="GO" id="GO:0016491">
    <property type="term" value="F:oxidoreductase activity"/>
    <property type="evidence" value="ECO:0007669"/>
    <property type="project" value="UniProtKB-KW"/>
</dbReference>
<feature type="domain" description="Ketoreductase" evidence="10">
    <location>
        <begin position="12"/>
        <end position="193"/>
    </location>
</feature>
<dbReference type="Proteomes" id="UP001595836">
    <property type="component" value="Unassembled WGS sequence"/>
</dbReference>
<keyword evidence="4" id="KW-0276">Fatty acid metabolism</keyword>
<dbReference type="PROSITE" id="PS00061">
    <property type="entry name" value="ADH_SHORT"/>
    <property type="match status" value="1"/>
</dbReference>
<dbReference type="EC" id="1.1.1.-" evidence="11"/>
<dbReference type="InterPro" id="IPR036291">
    <property type="entry name" value="NAD(P)-bd_dom_sf"/>
</dbReference>
<evidence type="ECO:0000256" key="7">
    <source>
        <dbReference type="ARBA" id="ARBA00023098"/>
    </source>
</evidence>
<evidence type="ECO:0000256" key="5">
    <source>
        <dbReference type="ARBA" id="ARBA00022857"/>
    </source>
</evidence>
<name>A0ABV9PSI2_9ACTN</name>
<keyword evidence="12" id="KW-1185">Reference proteome</keyword>
<keyword evidence="5" id="KW-0521">NADP</keyword>
<sequence>MPLPLPTALNRAVVTGASSGIGMALATELARRGYSLIVVARRGEVLEELKTRLEAEFSVSVEVRSCDLADPAARQPLLDELAEREISILCNNAGIATFGPIASLDPQYEKHQVQVNAVACHDLVLAVLPGMVARRSGAILNVGSAAGNMPVPNNATYAASKAFLNTFSESLRGELKGSGVNVTLLAPGPVRTEEIVEEDKTFVDRLVPDRLWVDTAYTARLSLDALARNKMRVVPGPLGQFMSVAGNYTPRGIMAPVVGRFYAKLGEGQAEA</sequence>
<evidence type="ECO:0000256" key="3">
    <source>
        <dbReference type="ARBA" id="ARBA00022516"/>
    </source>
</evidence>
<comment type="caution">
    <text evidence="11">The sequence shown here is derived from an EMBL/GenBank/DDBJ whole genome shotgun (WGS) entry which is preliminary data.</text>
</comment>
<dbReference type="InterPro" id="IPR020904">
    <property type="entry name" value="Sc_DH/Rdtase_CS"/>
</dbReference>
<accession>A0ABV9PSI2</accession>
<keyword evidence="7" id="KW-0443">Lipid metabolism</keyword>
<evidence type="ECO:0000256" key="8">
    <source>
        <dbReference type="ARBA" id="ARBA00023160"/>
    </source>
</evidence>
<dbReference type="PRINTS" id="PR00081">
    <property type="entry name" value="GDHRDH"/>
</dbReference>
<evidence type="ECO:0000256" key="1">
    <source>
        <dbReference type="ARBA" id="ARBA00005194"/>
    </source>
</evidence>
<keyword evidence="8" id="KW-0275">Fatty acid biosynthesis</keyword>
<comment type="pathway">
    <text evidence="1">Lipid metabolism; fatty acid biosynthesis.</text>
</comment>
<dbReference type="SUPFAM" id="SSF51735">
    <property type="entry name" value="NAD(P)-binding Rossmann-fold domains"/>
    <property type="match status" value="1"/>
</dbReference>
<dbReference type="PRINTS" id="PR00080">
    <property type="entry name" value="SDRFAMILY"/>
</dbReference>
<evidence type="ECO:0000313" key="11">
    <source>
        <dbReference type="EMBL" id="MFC4755220.1"/>
    </source>
</evidence>
<dbReference type="NCBIfam" id="NF040690">
    <property type="entry name" value="mycolate_SDR"/>
    <property type="match status" value="1"/>
</dbReference>
<organism evidence="11 12">
    <name type="scientific">Dietzia aurantiaca</name>
    <dbReference type="NCBI Taxonomy" id="983873"/>
    <lineage>
        <taxon>Bacteria</taxon>
        <taxon>Bacillati</taxon>
        <taxon>Actinomycetota</taxon>
        <taxon>Actinomycetes</taxon>
        <taxon>Mycobacteriales</taxon>
        <taxon>Dietziaceae</taxon>
        <taxon>Dietzia</taxon>
    </lineage>
</organism>